<dbReference type="PANTHER" id="PTHR10353">
    <property type="entry name" value="GLYCOSYL HYDROLASE"/>
    <property type="match status" value="1"/>
</dbReference>
<dbReference type="PRINTS" id="PR00131">
    <property type="entry name" value="GLHYDRLASE1"/>
</dbReference>
<dbReference type="InterPro" id="IPR033132">
    <property type="entry name" value="GH_1_N_CS"/>
</dbReference>
<organism evidence="5 6">
    <name type="scientific">Bauldia litoralis</name>
    <dbReference type="NCBI Taxonomy" id="665467"/>
    <lineage>
        <taxon>Bacteria</taxon>
        <taxon>Pseudomonadati</taxon>
        <taxon>Pseudomonadota</taxon>
        <taxon>Alphaproteobacteria</taxon>
        <taxon>Hyphomicrobiales</taxon>
        <taxon>Kaistiaceae</taxon>
        <taxon>Bauldia</taxon>
    </lineage>
</organism>
<proteinExistence type="inferred from homology"/>
<dbReference type="PANTHER" id="PTHR10353:SF36">
    <property type="entry name" value="LP05116P"/>
    <property type="match status" value="1"/>
</dbReference>
<dbReference type="InterPro" id="IPR017853">
    <property type="entry name" value="GH"/>
</dbReference>
<dbReference type="GO" id="GO:0016052">
    <property type="term" value="P:carbohydrate catabolic process"/>
    <property type="evidence" value="ECO:0007669"/>
    <property type="project" value="TreeGrafter"/>
</dbReference>
<dbReference type="PROSITE" id="PS00653">
    <property type="entry name" value="GLYCOSYL_HYDROL_F1_2"/>
    <property type="match status" value="1"/>
</dbReference>
<sequence>MAGVAKQFLWGAASAAYQVEGGWQDGGRGLCKWDIYTNEERITEKVVGVQHTGNVAINTQDRAQYLKDIGLMRDLGLDAYRFSLSWPRILPEGTGQVNGEGVDYYSRFVDDLLAAGITPLVTLYHWDFPAGLFADGGWHNRASIDWFRDYAAVVFDALGDRVRHFITMNEPFIDIFYMDLIAENMRAGRSEPYRFTSEQYGRQAPAMHNLLLANAETVAEFRRRGQEGMIGIALPLYPTVTLDPEKPANVAAAKLTDGLINRWPLDAVFKGTYPQDAIAALQAENPDFVVPEADMATIRANPVDFLGVNFYSPALVRHDPAGPLGIDRDANPDAIKSFNGPVRPEALHDLLIRIRDEFGNPPVMITENGAGFGDGDEVRDGDLIRDPHRADYIRRHAEATLRARQEGCDIRGYMVWSLFDNFEWIQGYTRRFGMVHVDFDTQERTPKQSFFLYRDLIARHHRDAAPG</sequence>
<dbReference type="Pfam" id="PF00232">
    <property type="entry name" value="Glyco_hydro_1"/>
    <property type="match status" value="1"/>
</dbReference>
<protein>
    <submittedName>
        <fullName evidence="5">Beta-glucosidase</fullName>
    </submittedName>
</protein>
<dbReference type="Proteomes" id="UP000199071">
    <property type="component" value="Unassembled WGS sequence"/>
</dbReference>
<evidence type="ECO:0000256" key="4">
    <source>
        <dbReference type="RuleBase" id="RU003690"/>
    </source>
</evidence>
<keyword evidence="2" id="KW-0378">Hydrolase</keyword>
<dbReference type="InterPro" id="IPR001360">
    <property type="entry name" value="Glyco_hydro_1"/>
</dbReference>
<dbReference type="STRING" id="665467.SAMN02982931_03989"/>
<evidence type="ECO:0000313" key="6">
    <source>
        <dbReference type="Proteomes" id="UP000199071"/>
    </source>
</evidence>
<accession>A0A1G6E0C2</accession>
<dbReference type="SUPFAM" id="SSF51445">
    <property type="entry name" value="(Trans)glycosidases"/>
    <property type="match status" value="1"/>
</dbReference>
<dbReference type="OrthoDB" id="9765195at2"/>
<evidence type="ECO:0000256" key="3">
    <source>
        <dbReference type="ARBA" id="ARBA00023295"/>
    </source>
</evidence>
<gene>
    <name evidence="5" type="ORF">SAMN02982931_03989</name>
</gene>
<evidence type="ECO:0000313" key="5">
    <source>
        <dbReference type="EMBL" id="SDB50822.1"/>
    </source>
</evidence>
<name>A0A1G6E0C2_9HYPH</name>
<dbReference type="Gene3D" id="3.20.20.80">
    <property type="entry name" value="Glycosidases"/>
    <property type="match status" value="1"/>
</dbReference>
<dbReference type="GO" id="GO:0008422">
    <property type="term" value="F:beta-glucosidase activity"/>
    <property type="evidence" value="ECO:0007669"/>
    <property type="project" value="TreeGrafter"/>
</dbReference>
<evidence type="ECO:0000256" key="2">
    <source>
        <dbReference type="ARBA" id="ARBA00022801"/>
    </source>
</evidence>
<dbReference type="EMBL" id="FMXQ01000009">
    <property type="protein sequence ID" value="SDB50822.1"/>
    <property type="molecule type" value="Genomic_DNA"/>
</dbReference>
<keyword evidence="3" id="KW-0326">Glycosidase</keyword>
<dbReference type="FunFam" id="3.20.20.80:FF:000004">
    <property type="entry name" value="Beta-glucosidase 6-phospho-beta-glucosidase"/>
    <property type="match status" value="1"/>
</dbReference>
<comment type="similarity">
    <text evidence="1 4">Belongs to the glycosyl hydrolase 1 family.</text>
</comment>
<dbReference type="AlphaFoldDB" id="A0A1G6E0C2"/>
<dbReference type="GO" id="GO:0005829">
    <property type="term" value="C:cytosol"/>
    <property type="evidence" value="ECO:0007669"/>
    <property type="project" value="TreeGrafter"/>
</dbReference>
<keyword evidence="6" id="KW-1185">Reference proteome</keyword>
<evidence type="ECO:0000256" key="1">
    <source>
        <dbReference type="ARBA" id="ARBA00010838"/>
    </source>
</evidence>
<reference evidence="5 6" key="1">
    <citation type="submission" date="2016-10" db="EMBL/GenBank/DDBJ databases">
        <authorList>
            <person name="de Groot N.N."/>
        </authorList>
    </citation>
    <scope>NUCLEOTIDE SEQUENCE [LARGE SCALE GENOMIC DNA]</scope>
    <source>
        <strain evidence="5 6">ATCC 35022</strain>
    </source>
</reference>